<sequence length="101" mass="12159">MYSNSRAAISYKDPHGYVFEQDGKFYRFVDASYQNQYDHLLKSGLYQELIQQQLITSFEEVENKSNSQAYKILLPEQISFITYPYEWSFRQWKECATVFLR</sequence>
<dbReference type="EMBL" id="JABFCR010000002">
    <property type="protein sequence ID" value="NNU33102.1"/>
    <property type="molecule type" value="Genomic_DNA"/>
</dbReference>
<accession>A0ABX1VYQ3</accession>
<proteinExistence type="predicted"/>
<reference evidence="1 2" key="1">
    <citation type="submission" date="2020-05" db="EMBL/GenBank/DDBJ databases">
        <authorList>
            <person name="Khan S.A."/>
            <person name="Jeon C.O."/>
            <person name="Chun B.H."/>
        </authorList>
    </citation>
    <scope>NUCLEOTIDE SEQUENCE [LARGE SCALE GENOMIC DNA]</scope>
    <source>
        <strain evidence="1 2">S1162</strain>
    </source>
</reference>
<keyword evidence="2" id="KW-1185">Reference proteome</keyword>
<dbReference type="Proteomes" id="UP000566071">
    <property type="component" value="Unassembled WGS sequence"/>
</dbReference>
<name>A0ABX1VYQ3_9SPHI</name>
<dbReference type="RefSeq" id="WP_175268803.1">
    <property type="nucleotide sequence ID" value="NZ_JABFCR010000002.1"/>
</dbReference>
<evidence type="ECO:0000313" key="1">
    <source>
        <dbReference type="EMBL" id="NNU33102.1"/>
    </source>
</evidence>
<protein>
    <submittedName>
        <fullName evidence="1">Uncharacterized protein</fullName>
    </submittedName>
</protein>
<gene>
    <name evidence="1" type="ORF">HK413_00930</name>
</gene>
<comment type="caution">
    <text evidence="1">The sequence shown here is derived from an EMBL/GenBank/DDBJ whole genome shotgun (WGS) entry which is preliminary data.</text>
</comment>
<evidence type="ECO:0000313" key="2">
    <source>
        <dbReference type="Proteomes" id="UP000566071"/>
    </source>
</evidence>
<organism evidence="1 2">
    <name type="scientific">Mucilaginibacter humi</name>
    <dbReference type="NCBI Taxonomy" id="2732510"/>
    <lineage>
        <taxon>Bacteria</taxon>
        <taxon>Pseudomonadati</taxon>
        <taxon>Bacteroidota</taxon>
        <taxon>Sphingobacteriia</taxon>
        <taxon>Sphingobacteriales</taxon>
        <taxon>Sphingobacteriaceae</taxon>
        <taxon>Mucilaginibacter</taxon>
    </lineage>
</organism>